<dbReference type="OrthoDB" id="8116329at2"/>
<evidence type="ECO:0000256" key="1">
    <source>
        <dbReference type="ARBA" id="ARBA00022679"/>
    </source>
</evidence>
<evidence type="ECO:0000313" key="4">
    <source>
        <dbReference type="EMBL" id="AOH53306.1"/>
    </source>
</evidence>
<dbReference type="GO" id="GO:0016747">
    <property type="term" value="F:acyltransferase activity, transferring groups other than amino-acyl groups"/>
    <property type="evidence" value="ECO:0007669"/>
    <property type="project" value="InterPro"/>
</dbReference>
<dbReference type="PANTHER" id="PTHR43800:SF1">
    <property type="entry name" value="PEPTIDYL-LYSINE N-ACETYLTRANSFERASE YJAB"/>
    <property type="match status" value="1"/>
</dbReference>
<dbReference type="PANTHER" id="PTHR43800">
    <property type="entry name" value="PEPTIDYL-LYSINE N-ACETYLTRANSFERASE YJAB"/>
    <property type="match status" value="1"/>
</dbReference>
<dbReference type="CDD" id="cd04301">
    <property type="entry name" value="NAT_SF"/>
    <property type="match status" value="1"/>
</dbReference>
<protein>
    <submittedName>
        <fullName evidence="4">GNAT family N-acetyltransferase</fullName>
    </submittedName>
</protein>
<reference evidence="4 5" key="1">
    <citation type="submission" date="2016-08" db="EMBL/GenBank/DDBJ databases">
        <title>Complete genome sequence of Bacillus muralis G25-68, a strain with toxicity to nematodes.</title>
        <authorList>
            <person name="Zheng Z."/>
        </authorList>
    </citation>
    <scope>NUCLEOTIDE SEQUENCE [LARGE SCALE GENOMIC DNA]</scope>
    <source>
        <strain evidence="4 5">G25-68</strain>
    </source>
</reference>
<dbReference type="Gene3D" id="3.40.630.30">
    <property type="match status" value="1"/>
</dbReference>
<evidence type="ECO:0000313" key="5">
    <source>
        <dbReference type="Proteomes" id="UP000077926"/>
    </source>
</evidence>
<dbReference type="KEGG" id="bmur:ABE28_003000"/>
<keyword evidence="5" id="KW-1185">Reference proteome</keyword>
<sequence length="180" mass="20923">MSQLIRLATVTDASEVLGVTLRAYEPIRDLNIKFLAATADLQLVTNNIRRNLTYVLEQDGQIVSTVTVRHPWNDPEHFSPYPFIWWFAVDPLYKQKGIGSALLTWVEENMLRDQVKAPAVYLATADRHPWLVSIYERRGYEIFAERVHDGEKIVYLRKILDETLYRIKNHWLVNKNVGGN</sequence>
<proteinExistence type="predicted"/>
<dbReference type="AlphaFoldDB" id="A0A1B3XJA8"/>
<gene>
    <name evidence="4" type="ORF">ABE28_003000</name>
</gene>
<organism evidence="4 5">
    <name type="scientific">Peribacillus muralis</name>
    <dbReference type="NCBI Taxonomy" id="264697"/>
    <lineage>
        <taxon>Bacteria</taxon>
        <taxon>Bacillati</taxon>
        <taxon>Bacillota</taxon>
        <taxon>Bacilli</taxon>
        <taxon>Bacillales</taxon>
        <taxon>Bacillaceae</taxon>
        <taxon>Peribacillus</taxon>
    </lineage>
</organism>
<name>A0A1B3XJA8_9BACI</name>
<dbReference type="InterPro" id="IPR000182">
    <property type="entry name" value="GNAT_dom"/>
</dbReference>
<dbReference type="PROSITE" id="PS51186">
    <property type="entry name" value="GNAT"/>
    <property type="match status" value="1"/>
</dbReference>
<evidence type="ECO:0000256" key="2">
    <source>
        <dbReference type="ARBA" id="ARBA00023315"/>
    </source>
</evidence>
<dbReference type="EMBL" id="CP017080">
    <property type="protein sequence ID" value="AOH53306.1"/>
    <property type="molecule type" value="Genomic_DNA"/>
</dbReference>
<dbReference type="STRING" id="264697.ABE28_003000"/>
<dbReference type="InterPro" id="IPR016181">
    <property type="entry name" value="Acyl_CoA_acyltransferase"/>
</dbReference>
<dbReference type="Pfam" id="PF00583">
    <property type="entry name" value="Acetyltransf_1"/>
    <property type="match status" value="1"/>
</dbReference>
<dbReference type="RefSeq" id="WP_064464026.1">
    <property type="nucleotide sequence ID" value="NZ_CP017080.1"/>
</dbReference>
<dbReference type="SUPFAM" id="SSF55729">
    <property type="entry name" value="Acyl-CoA N-acyltransferases (Nat)"/>
    <property type="match status" value="1"/>
</dbReference>
<evidence type="ECO:0000259" key="3">
    <source>
        <dbReference type="PROSITE" id="PS51186"/>
    </source>
</evidence>
<accession>A0A1B3XJA8</accession>
<keyword evidence="2" id="KW-0012">Acyltransferase</keyword>
<feature type="domain" description="N-acetyltransferase" evidence="3">
    <location>
        <begin position="3"/>
        <end position="161"/>
    </location>
</feature>
<dbReference type="Proteomes" id="UP000077926">
    <property type="component" value="Chromosome"/>
</dbReference>
<keyword evidence="1 4" id="KW-0808">Transferase</keyword>